<reference evidence="9 10" key="1">
    <citation type="submission" date="2024-06" db="EMBL/GenBank/DDBJ databases">
        <title>Genomic Encyclopedia of Type Strains, Phase IV (KMG-IV): sequencing the most valuable type-strain genomes for metagenomic binning, comparative biology and taxonomic classification.</title>
        <authorList>
            <person name="Goeker M."/>
        </authorList>
    </citation>
    <scope>NUCLEOTIDE SEQUENCE [LARGE SCALE GENOMIC DNA]</scope>
    <source>
        <strain evidence="9 10">DSM 29388</strain>
    </source>
</reference>
<name>A0ABV2LW89_9FLAO</name>
<protein>
    <submittedName>
        <fullName evidence="9">Peptidyl-dipeptidase Dcp</fullName>
        <ecNumber evidence="9">3.4.15.5</ecNumber>
    </submittedName>
</protein>
<evidence type="ECO:0000313" key="10">
    <source>
        <dbReference type="Proteomes" id="UP001549146"/>
    </source>
</evidence>
<dbReference type="Proteomes" id="UP001549146">
    <property type="component" value="Unassembled WGS sequence"/>
</dbReference>
<feature type="domain" description="Peptidase M3A/M3B catalytic" evidence="8">
    <location>
        <begin position="258"/>
        <end position="703"/>
    </location>
</feature>
<accession>A0ABV2LW89</accession>
<evidence type="ECO:0000256" key="3">
    <source>
        <dbReference type="ARBA" id="ARBA00022723"/>
    </source>
</evidence>
<keyword evidence="9" id="KW-0121">Carboxypeptidase</keyword>
<keyword evidence="4 7" id="KW-0378">Hydrolase</keyword>
<dbReference type="GO" id="GO:0008241">
    <property type="term" value="F:peptidyl-dipeptidase activity"/>
    <property type="evidence" value="ECO:0007669"/>
    <property type="project" value="UniProtKB-EC"/>
</dbReference>
<dbReference type="Gene3D" id="3.40.390.10">
    <property type="entry name" value="Collagenase (Catalytic Domain)"/>
    <property type="match status" value="1"/>
</dbReference>
<dbReference type="InterPro" id="IPR045090">
    <property type="entry name" value="Pept_M3A_M3B"/>
</dbReference>
<dbReference type="PANTHER" id="PTHR43660:SF1">
    <property type="entry name" value="DIPEPTIDYL CARBOXYPEPTIDASE"/>
    <property type="match status" value="1"/>
</dbReference>
<dbReference type="Gene3D" id="1.10.1370.10">
    <property type="entry name" value="Neurolysin, domain 3"/>
    <property type="match status" value="1"/>
</dbReference>
<evidence type="ECO:0000256" key="1">
    <source>
        <dbReference type="ARBA" id="ARBA00006040"/>
    </source>
</evidence>
<dbReference type="InterPro" id="IPR024079">
    <property type="entry name" value="MetalloPept_cat_dom_sf"/>
</dbReference>
<dbReference type="InterPro" id="IPR024077">
    <property type="entry name" value="Neurolysin/TOP_dom2"/>
</dbReference>
<evidence type="ECO:0000259" key="8">
    <source>
        <dbReference type="Pfam" id="PF01432"/>
    </source>
</evidence>
<evidence type="ECO:0000256" key="7">
    <source>
        <dbReference type="RuleBase" id="RU003435"/>
    </source>
</evidence>
<dbReference type="Pfam" id="PF01432">
    <property type="entry name" value="Peptidase_M3"/>
    <property type="match status" value="1"/>
</dbReference>
<comment type="cofactor">
    <cofactor evidence="7">
        <name>Zn(2+)</name>
        <dbReference type="ChEBI" id="CHEBI:29105"/>
    </cofactor>
    <text evidence="7">Binds 1 zinc ion.</text>
</comment>
<dbReference type="PANTHER" id="PTHR43660">
    <property type="entry name" value="DIPEPTIDYL CARBOXYPEPTIDASE"/>
    <property type="match status" value="1"/>
</dbReference>
<comment type="caution">
    <text evidence="9">The sequence shown here is derived from an EMBL/GenBank/DDBJ whole genome shotgun (WGS) entry which is preliminary data.</text>
</comment>
<sequence>MKLKQLALATVFALSIIGCKDKDSTTTKTYTAEEMKDNPLVQESTLPYFAPDFSKIKDEHYKPALEYALQVQMEAIDKIANNSEAPTFENTLVEMEKAGALLDQVASVFGALANADTNDHLKALDAEMSTVFAEQSDKIKLNEKLFERIKTLHDQKDQLGLEGEDLRLLEVTYQNFSIAGANLPKESKDKLKEINSKIAGLENKFGQTVMDASNAAAITVTDTTLLAGLTPAEMNALKVEGKNEWKIPVINTTQQPMMQTFTNQEMREKLFNASWKRTDGGEFSTLDIIKELVGLRIEKAKLLGFNNYAEWLLQDAMVETPKTVTDFYAQLVTPTVKAVDLENQALVDLAKADGLAEFKPSDWTFYAEKLRKAKYDLDESQIKPYFELKNVLEKGAFYAATKLYGITFKERKDIPTYHPDVMVYEIFEEDGTPLALFYGDFFKRESKRGGAWMGNFVTQSHLLNKKPVIYNVCNYAKPAAGEAALISFDDVTTLFHEFGHALHGLFANQKYPSLSGTSVARDFVELPSQAHENWILEPEVLKNYAIHYQTGEVIPQALIDKIKRAATFNQGFAFGEVLAASVMDFNFHTLNEIPADFDVNKFEMETLKGQSLWMTNVPPRYRASYFNHIFGGGYAASYYAYTWTEMLARDTGKWFQENGGLTRANGQRYRDLILSKGNTINYKEAYNEFRGGEPQVSTILIERGLQ</sequence>
<keyword evidence="6 7" id="KW-0482">Metalloprotease</keyword>
<comment type="similarity">
    <text evidence="1 7">Belongs to the peptidase M3 family.</text>
</comment>
<dbReference type="PROSITE" id="PS51257">
    <property type="entry name" value="PROKAR_LIPOPROTEIN"/>
    <property type="match status" value="1"/>
</dbReference>
<dbReference type="RefSeq" id="WP_354510399.1">
    <property type="nucleotide sequence ID" value="NZ_JBEPMO010000020.1"/>
</dbReference>
<dbReference type="EMBL" id="JBEPMO010000020">
    <property type="protein sequence ID" value="MET3732818.1"/>
    <property type="molecule type" value="Genomic_DNA"/>
</dbReference>
<evidence type="ECO:0000256" key="5">
    <source>
        <dbReference type="ARBA" id="ARBA00022833"/>
    </source>
</evidence>
<evidence type="ECO:0000256" key="4">
    <source>
        <dbReference type="ARBA" id="ARBA00022801"/>
    </source>
</evidence>
<keyword evidence="3 7" id="KW-0479">Metal-binding</keyword>
<dbReference type="EC" id="3.4.15.5" evidence="9"/>
<keyword evidence="2 7" id="KW-0645">Protease</keyword>
<evidence type="ECO:0000256" key="6">
    <source>
        <dbReference type="ARBA" id="ARBA00023049"/>
    </source>
</evidence>
<proteinExistence type="inferred from homology"/>
<dbReference type="Gene3D" id="1.10.1370.40">
    <property type="match status" value="1"/>
</dbReference>
<keyword evidence="5 7" id="KW-0862">Zinc</keyword>
<evidence type="ECO:0000313" key="9">
    <source>
        <dbReference type="EMBL" id="MET3732818.1"/>
    </source>
</evidence>
<keyword evidence="10" id="KW-1185">Reference proteome</keyword>
<dbReference type="CDD" id="cd06456">
    <property type="entry name" value="M3A_DCP"/>
    <property type="match status" value="1"/>
</dbReference>
<dbReference type="InterPro" id="IPR034005">
    <property type="entry name" value="M3A_DCP"/>
</dbReference>
<organism evidence="9 10">
    <name type="scientific">Moheibacter stercoris</name>
    <dbReference type="NCBI Taxonomy" id="1628251"/>
    <lineage>
        <taxon>Bacteria</taxon>
        <taxon>Pseudomonadati</taxon>
        <taxon>Bacteroidota</taxon>
        <taxon>Flavobacteriia</taxon>
        <taxon>Flavobacteriales</taxon>
        <taxon>Weeksellaceae</taxon>
        <taxon>Moheibacter</taxon>
    </lineage>
</organism>
<dbReference type="GO" id="GO:0004180">
    <property type="term" value="F:carboxypeptidase activity"/>
    <property type="evidence" value="ECO:0007669"/>
    <property type="project" value="UniProtKB-KW"/>
</dbReference>
<dbReference type="InterPro" id="IPR001567">
    <property type="entry name" value="Pept_M3A_M3B_dom"/>
</dbReference>
<gene>
    <name evidence="9" type="ORF">ABID46_002409</name>
</gene>
<evidence type="ECO:0000256" key="2">
    <source>
        <dbReference type="ARBA" id="ARBA00022670"/>
    </source>
</evidence>
<dbReference type="SUPFAM" id="SSF55486">
    <property type="entry name" value="Metalloproteases ('zincins'), catalytic domain"/>
    <property type="match status" value="1"/>
</dbReference>